<feature type="domain" description="Peptidase S1" evidence="1">
    <location>
        <begin position="177"/>
        <end position="262"/>
    </location>
</feature>
<dbReference type="EMBL" id="LAZR01064426">
    <property type="protein sequence ID" value="KKK57540.1"/>
    <property type="molecule type" value="Genomic_DNA"/>
</dbReference>
<dbReference type="GO" id="GO:0006508">
    <property type="term" value="P:proteolysis"/>
    <property type="evidence" value="ECO:0007669"/>
    <property type="project" value="InterPro"/>
</dbReference>
<dbReference type="AlphaFoldDB" id="A0A0F8X984"/>
<dbReference type="InterPro" id="IPR009003">
    <property type="entry name" value="Peptidase_S1_PA"/>
</dbReference>
<sequence>RAIGAKVALQTVSQTEIAIRFVGSDSGRDVAPIWVDHADMTGDPGAQVQLYTAIDGSPGEFLVNNTTANNQQFPSVAMSATGSFVITWTSAGQDGDAEWETNIYAKQFPSNEVIRGATTSSTSGYQAEWTNWIEGARYTPYIVSVDDPANHLVAPGSGLDGVVELTVFTPFGAGLGSGTLLSSGTHILTAAHVVADPFGNLAAMAIDVAFDLPAGRVIIPASNVFIHPDYNGNPFTGHDVAIITLAAAAPTEAERHDIYRGTDELGRVGTKYGYGMFGTGDVGSVNNPDGLKRVGQNKYEALGGVLGASNMLLAYDFDNGLPQNDGFGQRINMPDLGLGLNEVSAAPGDSGGPT</sequence>
<feature type="non-terminal residue" evidence="2">
    <location>
        <position position="1"/>
    </location>
</feature>
<dbReference type="Gene3D" id="2.40.10.10">
    <property type="entry name" value="Trypsin-like serine proteases"/>
    <property type="match status" value="1"/>
</dbReference>
<organism evidence="2">
    <name type="scientific">marine sediment metagenome</name>
    <dbReference type="NCBI Taxonomy" id="412755"/>
    <lineage>
        <taxon>unclassified sequences</taxon>
        <taxon>metagenomes</taxon>
        <taxon>ecological metagenomes</taxon>
    </lineage>
</organism>
<dbReference type="InterPro" id="IPR001254">
    <property type="entry name" value="Trypsin_dom"/>
</dbReference>
<evidence type="ECO:0000259" key="1">
    <source>
        <dbReference type="Pfam" id="PF00089"/>
    </source>
</evidence>
<proteinExistence type="predicted"/>
<accession>A0A0F8X984</accession>
<gene>
    <name evidence="2" type="ORF">LCGC14_3053440</name>
</gene>
<evidence type="ECO:0000313" key="2">
    <source>
        <dbReference type="EMBL" id="KKK57540.1"/>
    </source>
</evidence>
<protein>
    <recommendedName>
        <fullName evidence="1">Peptidase S1 domain-containing protein</fullName>
    </recommendedName>
</protein>
<dbReference type="GO" id="GO:0004252">
    <property type="term" value="F:serine-type endopeptidase activity"/>
    <property type="evidence" value="ECO:0007669"/>
    <property type="project" value="InterPro"/>
</dbReference>
<name>A0A0F8X984_9ZZZZ</name>
<reference evidence="2" key="1">
    <citation type="journal article" date="2015" name="Nature">
        <title>Complex archaea that bridge the gap between prokaryotes and eukaryotes.</title>
        <authorList>
            <person name="Spang A."/>
            <person name="Saw J.H."/>
            <person name="Jorgensen S.L."/>
            <person name="Zaremba-Niedzwiedzka K."/>
            <person name="Martijn J."/>
            <person name="Lind A.E."/>
            <person name="van Eijk R."/>
            <person name="Schleper C."/>
            <person name="Guy L."/>
            <person name="Ettema T.J."/>
        </authorList>
    </citation>
    <scope>NUCLEOTIDE SEQUENCE</scope>
</reference>
<dbReference type="Pfam" id="PF00089">
    <property type="entry name" value="Trypsin"/>
    <property type="match status" value="1"/>
</dbReference>
<comment type="caution">
    <text evidence="2">The sequence shown here is derived from an EMBL/GenBank/DDBJ whole genome shotgun (WGS) entry which is preliminary data.</text>
</comment>
<dbReference type="SUPFAM" id="SSF50494">
    <property type="entry name" value="Trypsin-like serine proteases"/>
    <property type="match status" value="1"/>
</dbReference>
<dbReference type="InterPro" id="IPR043504">
    <property type="entry name" value="Peptidase_S1_PA_chymotrypsin"/>
</dbReference>
<feature type="non-terminal residue" evidence="2">
    <location>
        <position position="354"/>
    </location>
</feature>